<evidence type="ECO:0000256" key="8">
    <source>
        <dbReference type="ARBA" id="ARBA00038152"/>
    </source>
</evidence>
<keyword evidence="2" id="KW-1003">Cell membrane</keyword>
<dbReference type="EMBL" id="CP073078">
    <property type="protein sequence ID" value="QUD88479.1"/>
    <property type="molecule type" value="Genomic_DNA"/>
</dbReference>
<keyword evidence="14" id="KW-1185">Reference proteome</keyword>
<evidence type="ECO:0000256" key="1">
    <source>
        <dbReference type="ARBA" id="ARBA00004651"/>
    </source>
</evidence>
<dbReference type="SUPFAM" id="SSF53448">
    <property type="entry name" value="Nucleotide-diphospho-sugar transferases"/>
    <property type="match status" value="1"/>
</dbReference>
<evidence type="ECO:0000256" key="6">
    <source>
        <dbReference type="ARBA" id="ARBA00022989"/>
    </source>
</evidence>
<dbReference type="AlphaFoldDB" id="A0A975G0R3"/>
<dbReference type="EC" id="2.4.-.-" evidence="13"/>
<feature type="transmembrane region" description="Helical" evidence="10">
    <location>
        <begin position="237"/>
        <end position="262"/>
    </location>
</feature>
<keyword evidence="7 10" id="KW-0472">Membrane</keyword>
<proteinExistence type="inferred from homology"/>
<sequence length="582" mass="63189">MTAQNASEPIGFSLVIPVLNEAAVLPALFERLDDLIVTLDAPVEVIFVDDGSTDETKSLIRTRAAADSRFRLIQLSRNFGHQAAITAGMDLAEGRAVIVMDADLQDPPEVVLEMIAKWRDGFQIVYAERTSRAGESRFKRWTAHLFYKALRRIAAVDIPANVGDFRLVDRQVILAFRQMRERDRYVRGMFAWLGFRQAAVRFERPGRAAGETKYPFFKMVRLGVNGLVSFSDAPLQLALWIGLFVSLGALGYGLYVVIAALIGGHGLVPGWASTMVVVSFLCGLNMMLTGVVGLYVGRIHSEVKARPLYVVDAPETAGQAVVAAKPESAAAPPQAAGRATPAPEALGRATTAPAAQPVFDAYGTSYRGIVQDSVAFSGLDYSFFVRSKAGLLANLFAEHLPDRPAPTVLDVGCGVGALHPLLAPHCGELHGADISSACIEQATRDNPGVTYKAYQGLALPYPDAYFDAVVAICVLHHVPPADWAAFTAELRRVLKPRGLVCVIEHNPFNPATRLSVMRCPFDEDAVLAPRRKTCGLLSEAGFNDVQGRYFVFTPWTAPWARRLERALAPVPLGAQYLAFGRA</sequence>
<evidence type="ECO:0000313" key="13">
    <source>
        <dbReference type="EMBL" id="QUD88479.1"/>
    </source>
</evidence>
<dbReference type="GO" id="GO:0005886">
    <property type="term" value="C:plasma membrane"/>
    <property type="evidence" value="ECO:0007669"/>
    <property type="project" value="UniProtKB-SubCell"/>
</dbReference>
<evidence type="ECO:0000256" key="4">
    <source>
        <dbReference type="ARBA" id="ARBA00022679"/>
    </source>
</evidence>
<evidence type="ECO:0000256" key="5">
    <source>
        <dbReference type="ARBA" id="ARBA00022692"/>
    </source>
</evidence>
<dbReference type="InterPro" id="IPR050256">
    <property type="entry name" value="Glycosyltransferase_2"/>
</dbReference>
<evidence type="ECO:0000256" key="2">
    <source>
        <dbReference type="ARBA" id="ARBA00022475"/>
    </source>
</evidence>
<comment type="subcellular location">
    <subcellularLocation>
        <location evidence="1">Cell membrane</location>
        <topology evidence="1">Multi-pass membrane protein</topology>
    </subcellularLocation>
</comment>
<name>A0A975G0R3_9CAUL</name>
<keyword evidence="6 10" id="KW-1133">Transmembrane helix</keyword>
<evidence type="ECO:0000259" key="12">
    <source>
        <dbReference type="Pfam" id="PF08241"/>
    </source>
</evidence>
<dbReference type="FunFam" id="3.90.550.10:FF:000079">
    <property type="entry name" value="Probable glycosyl transferase"/>
    <property type="match status" value="1"/>
</dbReference>
<dbReference type="Pfam" id="PF00535">
    <property type="entry name" value="Glycos_transf_2"/>
    <property type="match status" value="1"/>
</dbReference>
<dbReference type="Gene3D" id="3.40.50.150">
    <property type="entry name" value="Vaccinia Virus protein VP39"/>
    <property type="match status" value="1"/>
</dbReference>
<evidence type="ECO:0000259" key="11">
    <source>
        <dbReference type="Pfam" id="PF00535"/>
    </source>
</evidence>
<dbReference type="InterPro" id="IPR029063">
    <property type="entry name" value="SAM-dependent_MTases_sf"/>
</dbReference>
<accession>A0A975G0R3</accession>
<dbReference type="CDD" id="cd02440">
    <property type="entry name" value="AdoMet_MTases"/>
    <property type="match status" value="1"/>
</dbReference>
<dbReference type="InterPro" id="IPR029044">
    <property type="entry name" value="Nucleotide-diphossugar_trans"/>
</dbReference>
<evidence type="ECO:0000256" key="7">
    <source>
        <dbReference type="ARBA" id="ARBA00023136"/>
    </source>
</evidence>
<organism evidence="13 14">
    <name type="scientific">Phenylobacterium montanum</name>
    <dbReference type="NCBI Taxonomy" id="2823693"/>
    <lineage>
        <taxon>Bacteria</taxon>
        <taxon>Pseudomonadati</taxon>
        <taxon>Pseudomonadota</taxon>
        <taxon>Alphaproteobacteria</taxon>
        <taxon>Caulobacterales</taxon>
        <taxon>Caulobacteraceae</taxon>
        <taxon>Phenylobacterium</taxon>
    </lineage>
</organism>
<evidence type="ECO:0000256" key="3">
    <source>
        <dbReference type="ARBA" id="ARBA00022676"/>
    </source>
</evidence>
<reference evidence="13" key="1">
    <citation type="submission" date="2021-04" db="EMBL/GenBank/DDBJ databases">
        <title>The complete genome sequence of Caulobacter sp. S6.</title>
        <authorList>
            <person name="Tang Y."/>
            <person name="Ouyang W."/>
            <person name="Liu Q."/>
            <person name="Huang B."/>
            <person name="Guo Z."/>
            <person name="Lei P."/>
        </authorList>
    </citation>
    <scope>NUCLEOTIDE SEQUENCE</scope>
    <source>
        <strain evidence="13">S6</strain>
    </source>
</reference>
<dbReference type="Gene3D" id="3.90.550.10">
    <property type="entry name" value="Spore Coat Polysaccharide Biosynthesis Protein SpsA, Chain A"/>
    <property type="match status" value="1"/>
</dbReference>
<dbReference type="Proteomes" id="UP000676409">
    <property type="component" value="Chromosome"/>
</dbReference>
<gene>
    <name evidence="13" type="ORF">KCG34_00865</name>
</gene>
<protein>
    <submittedName>
        <fullName evidence="13">Glycosyltransferase</fullName>
        <ecNumber evidence="13">2.4.-.-</ecNumber>
    </submittedName>
</protein>
<feature type="compositionally biased region" description="Low complexity" evidence="9">
    <location>
        <begin position="328"/>
        <end position="343"/>
    </location>
</feature>
<comment type="similarity">
    <text evidence="8">Belongs to the glycosyltransferase 2 family. GtrB subfamily.</text>
</comment>
<evidence type="ECO:0000256" key="10">
    <source>
        <dbReference type="SAM" id="Phobius"/>
    </source>
</evidence>
<keyword evidence="4 13" id="KW-0808">Transferase</keyword>
<keyword evidence="3 13" id="KW-0328">Glycosyltransferase</keyword>
<keyword evidence="5 10" id="KW-0812">Transmembrane</keyword>
<dbReference type="Pfam" id="PF08241">
    <property type="entry name" value="Methyltransf_11"/>
    <property type="match status" value="1"/>
</dbReference>
<feature type="domain" description="Glycosyltransferase 2-like" evidence="11">
    <location>
        <begin position="13"/>
        <end position="173"/>
    </location>
</feature>
<dbReference type="RefSeq" id="WP_211938529.1">
    <property type="nucleotide sequence ID" value="NZ_CP073078.1"/>
</dbReference>
<dbReference type="PANTHER" id="PTHR48090">
    <property type="entry name" value="UNDECAPRENYL-PHOSPHATE 4-DEOXY-4-FORMAMIDO-L-ARABINOSE TRANSFERASE-RELATED"/>
    <property type="match status" value="1"/>
</dbReference>
<dbReference type="InterPro" id="IPR001173">
    <property type="entry name" value="Glyco_trans_2-like"/>
</dbReference>
<dbReference type="CDD" id="cd04187">
    <property type="entry name" value="DPM1_like_bac"/>
    <property type="match status" value="1"/>
</dbReference>
<evidence type="ECO:0000256" key="9">
    <source>
        <dbReference type="SAM" id="MobiDB-lite"/>
    </source>
</evidence>
<dbReference type="GO" id="GO:0016757">
    <property type="term" value="F:glycosyltransferase activity"/>
    <property type="evidence" value="ECO:0007669"/>
    <property type="project" value="UniProtKB-KW"/>
</dbReference>
<dbReference type="InterPro" id="IPR013216">
    <property type="entry name" value="Methyltransf_11"/>
</dbReference>
<feature type="region of interest" description="Disordered" evidence="9">
    <location>
        <begin position="328"/>
        <end position="351"/>
    </location>
</feature>
<feature type="domain" description="Methyltransferase type 11" evidence="12">
    <location>
        <begin position="409"/>
        <end position="501"/>
    </location>
</feature>
<dbReference type="SUPFAM" id="SSF53335">
    <property type="entry name" value="S-adenosyl-L-methionine-dependent methyltransferases"/>
    <property type="match status" value="1"/>
</dbReference>
<dbReference type="KEGG" id="caul:KCG34_00865"/>
<dbReference type="PANTHER" id="PTHR48090:SF1">
    <property type="entry name" value="PROPHAGE BACTOPRENOL GLUCOSYL TRANSFERASE HOMOLOG"/>
    <property type="match status" value="1"/>
</dbReference>
<evidence type="ECO:0000313" key="14">
    <source>
        <dbReference type="Proteomes" id="UP000676409"/>
    </source>
</evidence>
<feature type="transmembrane region" description="Helical" evidence="10">
    <location>
        <begin position="274"/>
        <end position="296"/>
    </location>
</feature>
<dbReference type="GO" id="GO:0008757">
    <property type="term" value="F:S-adenosylmethionine-dependent methyltransferase activity"/>
    <property type="evidence" value="ECO:0007669"/>
    <property type="project" value="InterPro"/>
</dbReference>